<proteinExistence type="predicted"/>
<evidence type="ECO:0000259" key="7">
    <source>
        <dbReference type="Pfam" id="PF04357"/>
    </source>
</evidence>
<evidence type="ECO:0000313" key="8">
    <source>
        <dbReference type="EMBL" id="MCO5399808.1"/>
    </source>
</evidence>
<evidence type="ECO:0000256" key="3">
    <source>
        <dbReference type="ARBA" id="ARBA00022989"/>
    </source>
</evidence>
<evidence type="ECO:0000256" key="2">
    <source>
        <dbReference type="ARBA" id="ARBA00022692"/>
    </source>
</evidence>
<evidence type="ECO:0000313" key="9">
    <source>
        <dbReference type="Proteomes" id="UP001162811"/>
    </source>
</evidence>
<sequence length="1312" mass="138730">MTTADSQTPDTNPPEAPRPARPKRGWGRRTLRWFGGLVVLVLVIVLVSAGWLLWAIHSQSGTAQLWSLATRFGHAYVSGKLDGGTLREGLSLRDVHVRAGSTEVRIDHVEGRWAITRGPWHAHFAYLRAGNIEVIQHPTPPSPPSGPPTSLVLPLAIDVDRLAVDRLAIREGTSSTELKSIAGSLHTDGTHHNVMLDGMETPAGKLTATLHMTGTRPYPLTGAATLATQFEAGGGQNRQKQDASVSAQLSGSLEALHIDATGTGAKLTAQAQIDATPFGALPLSRAVVSADHVNPRAFAPGAPEASLSIHADLRPDEQAKTLTVAGPIQIDNAQAGTLDKQKLPLQSLRAQVRLNEDDQQLTGLDVRLLGGAQLTGGADVQKGHGTLRVDVHQLDLQAVHASLEKTKLGGPITVDFAGGTQHVALDLAGGDMRAQAKAVLDAAQVAVDSAQVSLGRSRLTLAGTLKHDDAQSFAFKGNLAEFDPSRLAKVAKGRINADFDARGTLGEPIDAAIKFAVRNSEYAGLPMTGDGNVHLRKVDELMRLLPSDAKLDVAGNKASLRGSFGAAGDRMHVEVDAPQLARLQLGVSGALSLSGDVSGTIKRPQVEATFRANQLAYQGNKIDTANGRAQIRDGIDGPLLLELTAQRVTGPSLSLREVHATLDGTRRAHRFRADADGTVRNQPFKFALAGDGALTPGKDGDGWDGTISTLTAQGEPNLQLTAPVRVSVAPGRLMVGRTDLTLDKTPIHIERVESTRGHVRSAGRIDGLQIARVLELVRTWTGQAPPVRTDLVIDGQWDLDLGSTAIGTARIARRSGDLSINAGRGFTPLGLTEATVEAQGEGMRLALRGNVQSTRVGNLYLDAGVGLVRDPAPGALALMAPNSPLSGGLTINLPHLKSIGDLLGPDVATEGQLAASLTFAGTVGAPKVSGFLTGQDVEVALYDQGIRLTGGVLRVALDQNVVDLQQVVFHGGDGTVRAQGRVQLGEANPNLTGSIVADKLQLFADPDRTLVLSGQARIANDNDRVAITGKFKVDRGLFDLPKDGAPVLGDDVVIVRRADAARNQAERGVKREEKPAGRFSPIVDIDVDFGDNFRFKGAGADLSLGGQMHVHSEPLVPLRGTGTIYVRPGSTYEAFGRKLAIDQGVLNFIGPINNPSFNIIAMRRNQEVEAGVQVTGTVRQPRVKLVSEPNVPDEDKLSWLMFGYSASNAGLGQQQAMSGAALGLLGNVAGKNVARRFGLDEFSIGPSTAGLTDPQVVSLGKAISERITVGYEQSLSTADSIVKLTWQFSRRWSVVARGGTINGASVLFNKRW</sequence>
<keyword evidence="2 6" id="KW-0812">Transmembrane</keyword>
<dbReference type="PANTHER" id="PTHR36985">
    <property type="entry name" value="TRANSLOCATION AND ASSEMBLY MODULE SUBUNIT TAMB"/>
    <property type="match status" value="1"/>
</dbReference>
<reference evidence="8" key="1">
    <citation type="submission" date="2022-06" db="EMBL/GenBank/DDBJ databases">
        <authorList>
            <person name="Lu C.-H."/>
        </authorList>
    </citation>
    <scope>NUCLEOTIDE SEQUENCE</scope>
    <source>
        <strain evidence="8">21MJYT02-11</strain>
    </source>
</reference>
<keyword evidence="9" id="KW-1185">Reference proteome</keyword>
<feature type="domain" description="Translocation and assembly module TamB C-terminal" evidence="7">
    <location>
        <begin position="971"/>
        <end position="1312"/>
    </location>
</feature>
<dbReference type="Proteomes" id="UP001162811">
    <property type="component" value="Unassembled WGS sequence"/>
</dbReference>
<accession>A0ABT1AN01</accession>
<name>A0ABT1AN01_9RALS</name>
<comment type="subcellular location">
    <subcellularLocation>
        <location evidence="1">Membrane</location>
        <topology evidence="1">Single-pass membrane protein</topology>
    </subcellularLocation>
</comment>
<dbReference type="EMBL" id="JAMXHT010000006">
    <property type="protein sequence ID" value="MCO5399808.1"/>
    <property type="molecule type" value="Genomic_DNA"/>
</dbReference>
<evidence type="ECO:0000256" key="5">
    <source>
        <dbReference type="SAM" id="MobiDB-lite"/>
    </source>
</evidence>
<comment type="caution">
    <text evidence="8">The sequence shown here is derived from an EMBL/GenBank/DDBJ whole genome shotgun (WGS) entry which is preliminary data.</text>
</comment>
<evidence type="ECO:0000256" key="4">
    <source>
        <dbReference type="ARBA" id="ARBA00023136"/>
    </source>
</evidence>
<gene>
    <name evidence="8" type="ORF">NG900_16540</name>
</gene>
<keyword evidence="4 6" id="KW-0472">Membrane</keyword>
<protein>
    <submittedName>
        <fullName evidence="8">Translocation/assembly module TamB</fullName>
    </submittedName>
</protein>
<feature type="compositionally biased region" description="Polar residues" evidence="5">
    <location>
        <begin position="1"/>
        <end position="10"/>
    </location>
</feature>
<keyword evidence="3 6" id="KW-1133">Transmembrane helix</keyword>
<evidence type="ECO:0000256" key="1">
    <source>
        <dbReference type="ARBA" id="ARBA00004167"/>
    </source>
</evidence>
<reference evidence="8" key="2">
    <citation type="journal article" date="2023" name="Front. Microbiol.">
        <title>Ralstonia chuxiongensis sp. nov., Ralstonia mojiangensis sp. nov., and Ralstonia soli sp. nov., isolated from tobacco fields, are three novel species in the family Burkholderiaceae.</title>
        <authorList>
            <person name="Lu C.H."/>
            <person name="Zhang Y.Y."/>
            <person name="Jiang N."/>
            <person name="Chen W."/>
            <person name="Shao X."/>
            <person name="Zhao Z.M."/>
            <person name="Lu W.L."/>
            <person name="Hu X."/>
            <person name="Xi Y.X."/>
            <person name="Zou S.Y."/>
            <person name="Wei Q.J."/>
            <person name="Lin Z.L."/>
            <person name="Gong L."/>
            <person name="Gai X.T."/>
            <person name="Zhang L.Q."/>
            <person name="Li J.Y."/>
            <person name="Jin Y."/>
            <person name="Xia Z.Y."/>
        </authorList>
    </citation>
    <scope>NUCLEOTIDE SEQUENCE</scope>
    <source>
        <strain evidence="8">21MJYT02-11</strain>
    </source>
</reference>
<dbReference type="PANTHER" id="PTHR36985:SF1">
    <property type="entry name" value="TRANSLOCATION AND ASSEMBLY MODULE SUBUNIT TAMB"/>
    <property type="match status" value="1"/>
</dbReference>
<dbReference type="InterPro" id="IPR007452">
    <property type="entry name" value="TamB_C"/>
</dbReference>
<evidence type="ECO:0000256" key="6">
    <source>
        <dbReference type="SAM" id="Phobius"/>
    </source>
</evidence>
<feature type="transmembrane region" description="Helical" evidence="6">
    <location>
        <begin position="31"/>
        <end position="54"/>
    </location>
</feature>
<feature type="region of interest" description="Disordered" evidence="5">
    <location>
        <begin position="1"/>
        <end position="23"/>
    </location>
</feature>
<dbReference type="RefSeq" id="WP_252682434.1">
    <property type="nucleotide sequence ID" value="NZ_JAMXHT010000006.1"/>
</dbReference>
<dbReference type="Pfam" id="PF04357">
    <property type="entry name" value="TamB"/>
    <property type="match status" value="1"/>
</dbReference>
<organism evidence="8 9">
    <name type="scientific">Ralstonia soli</name>
    <dbReference type="NCBI Taxonomy" id="2953896"/>
    <lineage>
        <taxon>Bacteria</taxon>
        <taxon>Pseudomonadati</taxon>
        <taxon>Pseudomonadota</taxon>
        <taxon>Betaproteobacteria</taxon>
        <taxon>Burkholderiales</taxon>
        <taxon>Burkholderiaceae</taxon>
        <taxon>Ralstonia</taxon>
    </lineage>
</organism>